<dbReference type="OrthoDB" id="5344325at2759"/>
<dbReference type="CDD" id="cd12148">
    <property type="entry name" value="fungal_TF_MHR"/>
    <property type="match status" value="1"/>
</dbReference>
<proteinExistence type="predicted"/>
<dbReference type="InterPro" id="IPR050613">
    <property type="entry name" value="Sec_Metabolite_Reg"/>
</dbReference>
<keyword evidence="2" id="KW-0539">Nucleus</keyword>
<comment type="subcellular location">
    <subcellularLocation>
        <location evidence="1">Nucleus</location>
    </subcellularLocation>
</comment>
<evidence type="ECO:0008006" key="5">
    <source>
        <dbReference type="Google" id="ProtNLM"/>
    </source>
</evidence>
<evidence type="ECO:0000256" key="1">
    <source>
        <dbReference type="ARBA" id="ARBA00004123"/>
    </source>
</evidence>
<dbReference type="STRING" id="155417.A0A4Q4TVM8"/>
<evidence type="ECO:0000313" key="4">
    <source>
        <dbReference type="Proteomes" id="UP000293360"/>
    </source>
</evidence>
<accession>A0A4Q4TVM8</accession>
<dbReference type="AlphaFoldDB" id="A0A4Q4TVM8"/>
<comment type="caution">
    <text evidence="3">The sequence shown here is derived from an EMBL/GenBank/DDBJ whole genome shotgun (WGS) entry which is preliminary data.</text>
</comment>
<protein>
    <recommendedName>
        <fullName evidence="5">Transcription factor domain-containing protein</fullName>
    </recommendedName>
</protein>
<dbReference type="PANTHER" id="PTHR31001:SF87">
    <property type="entry name" value="COL-21"/>
    <property type="match status" value="1"/>
</dbReference>
<dbReference type="PANTHER" id="PTHR31001">
    <property type="entry name" value="UNCHARACTERIZED TRANSCRIPTIONAL REGULATORY PROTEIN"/>
    <property type="match status" value="1"/>
</dbReference>
<organism evidence="3 4">
    <name type="scientific">Monosporascus ibericus</name>
    <dbReference type="NCBI Taxonomy" id="155417"/>
    <lineage>
        <taxon>Eukaryota</taxon>
        <taxon>Fungi</taxon>
        <taxon>Dikarya</taxon>
        <taxon>Ascomycota</taxon>
        <taxon>Pezizomycotina</taxon>
        <taxon>Sordariomycetes</taxon>
        <taxon>Xylariomycetidae</taxon>
        <taxon>Xylariales</taxon>
        <taxon>Xylariales incertae sedis</taxon>
        <taxon>Monosporascus</taxon>
    </lineage>
</organism>
<dbReference type="GO" id="GO:0005634">
    <property type="term" value="C:nucleus"/>
    <property type="evidence" value="ECO:0007669"/>
    <property type="project" value="UniProtKB-SubCell"/>
</dbReference>
<evidence type="ECO:0000313" key="3">
    <source>
        <dbReference type="EMBL" id="RYP09690.1"/>
    </source>
</evidence>
<sequence length="307" mass="34584">MDPVPVASGMRAEGTAPEIFTERLLHVRLARFWRSLDSSKNSKFDPTQAEGNYERFRSEFLPTLPPAFALEPDRAWDKRLPKLQMQRQLLHMSIFDCICWNFRPLLLMRPCHFESLAPYKQVLLLSQKKVLAMAALKELEAVSTLHTMLGGSHTRFTVIVFHTFEAAVILLCLCLHPESPDNETEGLQLVKNPAFLGLDVAGLAREHLLQAAEHALDRLQKLSNMNPTAASAARVLAQLFAKATSESREAETPLASNYVSLWPSNFDLGSDGGAGDWASSEHLDIDITTDLQQFDSSKEIYWLHRYH</sequence>
<reference evidence="3 4" key="1">
    <citation type="submission" date="2018-06" db="EMBL/GenBank/DDBJ databases">
        <title>Complete Genomes of Monosporascus.</title>
        <authorList>
            <person name="Robinson A.J."/>
            <person name="Natvig D.O."/>
        </authorList>
    </citation>
    <scope>NUCLEOTIDE SEQUENCE [LARGE SCALE GENOMIC DNA]</scope>
    <source>
        <strain evidence="3 4">CBS 110550</strain>
    </source>
</reference>
<gene>
    <name evidence="3" type="ORF">DL764_001116</name>
</gene>
<dbReference type="Proteomes" id="UP000293360">
    <property type="component" value="Unassembled WGS sequence"/>
</dbReference>
<dbReference type="EMBL" id="QJNU01000031">
    <property type="protein sequence ID" value="RYP09690.1"/>
    <property type="molecule type" value="Genomic_DNA"/>
</dbReference>
<name>A0A4Q4TVM8_9PEZI</name>
<keyword evidence="4" id="KW-1185">Reference proteome</keyword>
<evidence type="ECO:0000256" key="2">
    <source>
        <dbReference type="ARBA" id="ARBA00023242"/>
    </source>
</evidence>